<dbReference type="InterPro" id="IPR036974">
    <property type="entry name" value="PUA_sf"/>
</dbReference>
<feature type="non-terminal residue" evidence="7">
    <location>
        <position position="1"/>
    </location>
</feature>
<dbReference type="GO" id="GO:0006400">
    <property type="term" value="P:tRNA modification"/>
    <property type="evidence" value="ECO:0007669"/>
    <property type="project" value="TreeGrafter"/>
</dbReference>
<dbReference type="InterPro" id="IPR032819">
    <property type="entry name" value="TruB_C"/>
</dbReference>
<evidence type="ECO:0000256" key="3">
    <source>
        <dbReference type="ARBA" id="ARBA00023235"/>
    </source>
</evidence>
<keyword evidence="2" id="KW-0819">tRNA processing</keyword>
<dbReference type="PANTHER" id="PTHR13767">
    <property type="entry name" value="TRNA-PSEUDOURIDINE SYNTHASE"/>
    <property type="match status" value="1"/>
</dbReference>
<protein>
    <recommendedName>
        <fullName evidence="1">tRNA pseudouridine(55) synthase</fullName>
        <ecNumber evidence="1">5.4.99.25</ecNumber>
    </recommendedName>
</protein>
<keyword evidence="3" id="KW-0413">Isomerase</keyword>
<dbReference type="GO" id="GO:0003723">
    <property type="term" value="F:RNA binding"/>
    <property type="evidence" value="ECO:0007669"/>
    <property type="project" value="InterPro"/>
</dbReference>
<dbReference type="AlphaFoldDB" id="A0A382MJI4"/>
<name>A0A382MJI4_9ZZZZ</name>
<evidence type="ECO:0000259" key="5">
    <source>
        <dbReference type="Pfam" id="PF09157"/>
    </source>
</evidence>
<dbReference type="Pfam" id="PF16198">
    <property type="entry name" value="TruB_C_2"/>
    <property type="match status" value="1"/>
</dbReference>
<dbReference type="NCBIfam" id="TIGR00431">
    <property type="entry name" value="TruB"/>
    <property type="match status" value="1"/>
</dbReference>
<dbReference type="PANTHER" id="PTHR13767:SF2">
    <property type="entry name" value="PSEUDOURIDYLATE SYNTHASE TRUB1"/>
    <property type="match status" value="1"/>
</dbReference>
<dbReference type="GO" id="GO:1990481">
    <property type="term" value="P:mRNA pseudouridine synthesis"/>
    <property type="evidence" value="ECO:0007669"/>
    <property type="project" value="TreeGrafter"/>
</dbReference>
<evidence type="ECO:0000313" key="7">
    <source>
        <dbReference type="EMBL" id="SVC49144.1"/>
    </source>
</evidence>
<feature type="domain" description="tRNA pseudouridylate synthase B C-terminal" evidence="6">
    <location>
        <begin position="190"/>
        <end position="251"/>
    </location>
</feature>
<dbReference type="InterPro" id="IPR015240">
    <property type="entry name" value="tRNA_sdUridine_synth_fam1_C"/>
</dbReference>
<dbReference type="SUPFAM" id="SSF55120">
    <property type="entry name" value="Pseudouridine synthase"/>
    <property type="match status" value="1"/>
</dbReference>
<dbReference type="InterPro" id="IPR014780">
    <property type="entry name" value="tRNA_psdUridine_synth_TruB"/>
</dbReference>
<dbReference type="Pfam" id="PF01509">
    <property type="entry name" value="TruB_N"/>
    <property type="match status" value="1"/>
</dbReference>
<dbReference type="GO" id="GO:0160148">
    <property type="term" value="F:tRNA pseudouridine(55) synthase activity"/>
    <property type="evidence" value="ECO:0007669"/>
    <property type="project" value="UniProtKB-EC"/>
</dbReference>
<gene>
    <name evidence="7" type="ORF">METZ01_LOCUS301998</name>
</gene>
<accession>A0A382MJI4</accession>
<dbReference type="SUPFAM" id="SSF88697">
    <property type="entry name" value="PUA domain-like"/>
    <property type="match status" value="1"/>
</dbReference>
<dbReference type="Gene3D" id="3.30.2350.10">
    <property type="entry name" value="Pseudouridine synthase"/>
    <property type="match status" value="1"/>
</dbReference>
<evidence type="ECO:0000259" key="6">
    <source>
        <dbReference type="Pfam" id="PF16198"/>
    </source>
</evidence>
<dbReference type="InterPro" id="IPR020103">
    <property type="entry name" value="PsdUridine_synth_cat_dom_sf"/>
</dbReference>
<reference evidence="7" key="1">
    <citation type="submission" date="2018-05" db="EMBL/GenBank/DDBJ databases">
        <authorList>
            <person name="Lanie J.A."/>
            <person name="Ng W.-L."/>
            <person name="Kazmierczak K.M."/>
            <person name="Andrzejewski T.M."/>
            <person name="Davidsen T.M."/>
            <person name="Wayne K.J."/>
            <person name="Tettelin H."/>
            <person name="Glass J.I."/>
            <person name="Rusch D."/>
            <person name="Podicherti R."/>
            <person name="Tsui H.-C.T."/>
            <person name="Winkler M.E."/>
        </authorList>
    </citation>
    <scope>NUCLEOTIDE SEQUENCE</scope>
</reference>
<evidence type="ECO:0000256" key="2">
    <source>
        <dbReference type="ARBA" id="ARBA00022694"/>
    </source>
</evidence>
<evidence type="ECO:0000259" key="4">
    <source>
        <dbReference type="Pfam" id="PF01509"/>
    </source>
</evidence>
<feature type="domain" description="Pseudouridine synthase II N-terminal" evidence="4">
    <location>
        <begin position="41"/>
        <end position="189"/>
    </location>
</feature>
<dbReference type="Gene3D" id="2.30.130.10">
    <property type="entry name" value="PUA domain"/>
    <property type="match status" value="1"/>
</dbReference>
<dbReference type="EC" id="5.4.99.25" evidence="1"/>
<organism evidence="7">
    <name type="scientific">marine metagenome</name>
    <dbReference type="NCBI Taxonomy" id="408172"/>
    <lineage>
        <taxon>unclassified sequences</taxon>
        <taxon>metagenomes</taxon>
        <taxon>ecological metagenomes</taxon>
    </lineage>
</organism>
<dbReference type="CDD" id="cd02573">
    <property type="entry name" value="PseudoU_synth_EcTruB"/>
    <property type="match status" value="1"/>
</dbReference>
<proteinExistence type="inferred from homology"/>
<dbReference type="Pfam" id="PF09157">
    <property type="entry name" value="TruB-C_2"/>
    <property type="match status" value="1"/>
</dbReference>
<dbReference type="InterPro" id="IPR015947">
    <property type="entry name" value="PUA-like_sf"/>
</dbReference>
<dbReference type="HAMAP" id="MF_01080">
    <property type="entry name" value="TruB_bact"/>
    <property type="match status" value="1"/>
</dbReference>
<dbReference type="EMBL" id="UINC01094150">
    <property type="protein sequence ID" value="SVC49144.1"/>
    <property type="molecule type" value="Genomic_DNA"/>
</dbReference>
<dbReference type="CDD" id="cd21152">
    <property type="entry name" value="PUA_TruB_bacterial"/>
    <property type="match status" value="1"/>
</dbReference>
<sequence length="313" mass="35190">LVIKMKKMEKRKINIKNNVNGILLLDKPTGLSSNRSLQNVKRIYNAKKAGHTGSLDVPASGLLPICFGEATKVSGYLLNSNKKYFVQCKLGKTTTTGDAMGDVLLVRPIPQISKITLTTIFKDFIGNIQQIPPMFSSLKYNGKRLYEFAYNGVEVERKARDIRIYGIELLKICNDYFEIKVFCSKGTYIRTLVEDIGEKIGCGAHVLSLRRLEAGPFNQLHSITLEEIEFIAKKGQQALYDLLLPIDTALQDYPKIQLTEDETYRLRQGQPVAISGLPKLGQFRIYNDSNEFIGLGDVIKNSQIKAKRLINIV</sequence>
<evidence type="ECO:0000256" key="1">
    <source>
        <dbReference type="ARBA" id="ARBA00012787"/>
    </source>
</evidence>
<feature type="domain" description="tRNA pseudouridine synthase II TruB subfamily 1 C-terminal" evidence="5">
    <location>
        <begin position="254"/>
        <end position="310"/>
    </location>
</feature>
<dbReference type="InterPro" id="IPR002501">
    <property type="entry name" value="PsdUridine_synth_N"/>
</dbReference>